<keyword evidence="3" id="KW-1185">Reference proteome</keyword>
<keyword evidence="1" id="KW-0732">Signal</keyword>
<evidence type="ECO:0000256" key="1">
    <source>
        <dbReference type="SAM" id="SignalP"/>
    </source>
</evidence>
<evidence type="ECO:0000313" key="2">
    <source>
        <dbReference type="EMBL" id="MBD2502640.1"/>
    </source>
</evidence>
<feature type="signal peptide" evidence="1">
    <location>
        <begin position="1"/>
        <end position="25"/>
    </location>
</feature>
<sequence>MKTFKYFLMVAVFVTSLLFVQPASLADRPKITKNPDYITLTEQIKSLRKSQEKQVKLADYTPEQIEQKINELELQKYALESGIDWGQCSNQTGKTLAIYGPEPNLDDDEYSEGAALYFLGDGQTTEDRWNCKGVYLPSDVNAVAINSDGQGKEFIGGVVIKVPVGTNLVLKTDPDTGAIEFNQAGTQVVKSDEVNWFIPNVSQAIVDARVTNAPTKKA</sequence>
<feature type="chain" id="PRO_5045754279" evidence="1">
    <location>
        <begin position="26"/>
        <end position="218"/>
    </location>
</feature>
<reference evidence="2 3" key="1">
    <citation type="journal article" date="2020" name="ISME J.">
        <title>Comparative genomics reveals insights into cyanobacterial evolution and habitat adaptation.</title>
        <authorList>
            <person name="Chen M.Y."/>
            <person name="Teng W.K."/>
            <person name="Zhao L."/>
            <person name="Hu C.X."/>
            <person name="Zhou Y.K."/>
            <person name="Han B.P."/>
            <person name="Song L.R."/>
            <person name="Shu W.S."/>
        </authorList>
    </citation>
    <scope>NUCLEOTIDE SEQUENCE [LARGE SCALE GENOMIC DNA]</scope>
    <source>
        <strain evidence="2 3">FACHB-119</strain>
    </source>
</reference>
<name>A0ABR8D8N5_9NOST</name>
<gene>
    <name evidence="2" type="ORF">H6G83_18855</name>
</gene>
<dbReference type="EMBL" id="JACJSG010000026">
    <property type="protein sequence ID" value="MBD2502640.1"/>
    <property type="molecule type" value="Genomic_DNA"/>
</dbReference>
<dbReference type="RefSeq" id="WP_190475089.1">
    <property type="nucleotide sequence ID" value="NZ_JACJSG010000026.1"/>
</dbReference>
<proteinExistence type="predicted"/>
<protein>
    <submittedName>
        <fullName evidence="2">Uncharacterized protein</fullName>
    </submittedName>
</protein>
<dbReference type="Proteomes" id="UP000661112">
    <property type="component" value="Unassembled WGS sequence"/>
</dbReference>
<evidence type="ECO:0000313" key="3">
    <source>
        <dbReference type="Proteomes" id="UP000661112"/>
    </source>
</evidence>
<comment type="caution">
    <text evidence="2">The sequence shown here is derived from an EMBL/GenBank/DDBJ whole genome shotgun (WGS) entry which is preliminary data.</text>
</comment>
<accession>A0ABR8D8N5</accession>
<organism evidence="2 3">
    <name type="scientific">Anabaena azotica FACHB-119</name>
    <dbReference type="NCBI Taxonomy" id="947527"/>
    <lineage>
        <taxon>Bacteria</taxon>
        <taxon>Bacillati</taxon>
        <taxon>Cyanobacteriota</taxon>
        <taxon>Cyanophyceae</taxon>
        <taxon>Nostocales</taxon>
        <taxon>Nostocaceae</taxon>
        <taxon>Anabaena</taxon>
        <taxon>Anabaena azotica</taxon>
    </lineage>
</organism>